<dbReference type="EMBL" id="PGCI01000021">
    <property type="protein sequence ID" value="PLW48710.1"/>
    <property type="molecule type" value="Genomic_DNA"/>
</dbReference>
<accession>A0A2N5S5P6</accession>
<evidence type="ECO:0000256" key="3">
    <source>
        <dbReference type="SAM" id="MobiDB-lite"/>
    </source>
</evidence>
<keyword evidence="1" id="KW-0507">mRNA processing</keyword>
<dbReference type="PROSITE" id="PS50158">
    <property type="entry name" value="ZF_CCHC"/>
    <property type="match status" value="1"/>
</dbReference>
<evidence type="ECO:0000313" key="7">
    <source>
        <dbReference type="Proteomes" id="UP000235392"/>
    </source>
</evidence>
<dbReference type="SMART" id="SM00343">
    <property type="entry name" value="ZnF_C2HC"/>
    <property type="match status" value="1"/>
</dbReference>
<dbReference type="Proteomes" id="UP000235392">
    <property type="component" value="Unassembled WGS sequence"/>
</dbReference>
<protein>
    <recommendedName>
        <fullName evidence="4">CCHC-type domain-containing protein</fullName>
    </recommendedName>
</protein>
<dbReference type="GO" id="GO:0008270">
    <property type="term" value="F:zinc ion binding"/>
    <property type="evidence" value="ECO:0007669"/>
    <property type="project" value="UniProtKB-KW"/>
</dbReference>
<reference evidence="5 7" key="1">
    <citation type="submission" date="2017-11" db="EMBL/GenBank/DDBJ databases">
        <title>De novo assembly and phasing of dikaryotic genomes from two isolates of Puccinia coronata f. sp. avenae, the causal agent of oat crown rust.</title>
        <authorList>
            <person name="Miller M.E."/>
            <person name="Zhang Y."/>
            <person name="Omidvar V."/>
            <person name="Sperschneider J."/>
            <person name="Schwessinger B."/>
            <person name="Raley C."/>
            <person name="Palmer J.M."/>
            <person name="Garnica D."/>
            <person name="Upadhyaya N."/>
            <person name="Rathjen J."/>
            <person name="Taylor J.M."/>
            <person name="Park R.F."/>
            <person name="Dodds P.N."/>
            <person name="Hirsch C.D."/>
            <person name="Kianian S.F."/>
            <person name="Figueroa M."/>
        </authorList>
    </citation>
    <scope>NUCLEOTIDE SEQUENCE [LARGE SCALE GENOMIC DNA]</scope>
    <source>
        <strain evidence="5">12SD80</strain>
    </source>
</reference>
<gene>
    <name evidence="6" type="ORF">PCASD_03152</name>
    <name evidence="5" type="ORF">PCASD_26468</name>
</gene>
<dbReference type="GO" id="GO:0006397">
    <property type="term" value="P:mRNA processing"/>
    <property type="evidence" value="ECO:0007669"/>
    <property type="project" value="UniProtKB-KW"/>
</dbReference>
<keyword evidence="2" id="KW-0862">Zinc</keyword>
<keyword evidence="2" id="KW-0863">Zinc-finger</keyword>
<comment type="caution">
    <text evidence="5">The sequence shown here is derived from an EMBL/GenBank/DDBJ whole genome shotgun (WGS) entry which is preliminary data.</text>
</comment>
<dbReference type="GO" id="GO:0003676">
    <property type="term" value="F:nucleic acid binding"/>
    <property type="evidence" value="ECO:0007669"/>
    <property type="project" value="InterPro"/>
</dbReference>
<feature type="region of interest" description="Disordered" evidence="3">
    <location>
        <begin position="46"/>
        <end position="90"/>
    </location>
</feature>
<evidence type="ECO:0000259" key="4">
    <source>
        <dbReference type="PROSITE" id="PS50158"/>
    </source>
</evidence>
<name>A0A2N5S5P6_9BASI</name>
<sequence length="141" mass="15728">MRDTIADLRTLNCRVNDENVMGLLLQRNLPEGAIQLLHVCKQQTSIPTTNSSSYTSSSQPIPDLPFSNIISPHTPQSPPPVDDDHPDQVSANVARNNSCHICKQPGHWSADCPHRKKPIPSRNHSTQLFYLCKTFKSCLIC</sequence>
<feature type="domain" description="CCHC-type" evidence="4">
    <location>
        <begin position="99"/>
        <end position="113"/>
    </location>
</feature>
<dbReference type="InterPro" id="IPR001878">
    <property type="entry name" value="Znf_CCHC"/>
</dbReference>
<evidence type="ECO:0000256" key="1">
    <source>
        <dbReference type="ARBA" id="ARBA00022664"/>
    </source>
</evidence>
<keyword evidence="2" id="KW-0479">Metal-binding</keyword>
<dbReference type="InterPro" id="IPR036875">
    <property type="entry name" value="Znf_CCHC_sf"/>
</dbReference>
<evidence type="ECO:0000313" key="5">
    <source>
        <dbReference type="EMBL" id="PLW08545.1"/>
    </source>
</evidence>
<dbReference type="AlphaFoldDB" id="A0A2N5S5P6"/>
<evidence type="ECO:0000313" key="6">
    <source>
        <dbReference type="EMBL" id="PLW48710.1"/>
    </source>
</evidence>
<proteinExistence type="predicted"/>
<organism evidence="5 7">
    <name type="scientific">Puccinia coronata f. sp. avenae</name>
    <dbReference type="NCBI Taxonomy" id="200324"/>
    <lineage>
        <taxon>Eukaryota</taxon>
        <taxon>Fungi</taxon>
        <taxon>Dikarya</taxon>
        <taxon>Basidiomycota</taxon>
        <taxon>Pucciniomycotina</taxon>
        <taxon>Pucciniomycetes</taxon>
        <taxon>Pucciniales</taxon>
        <taxon>Pucciniaceae</taxon>
        <taxon>Puccinia</taxon>
    </lineage>
</organism>
<feature type="compositionally biased region" description="Low complexity" evidence="3">
    <location>
        <begin position="46"/>
        <end position="58"/>
    </location>
</feature>
<dbReference type="Gene3D" id="4.10.60.10">
    <property type="entry name" value="Zinc finger, CCHC-type"/>
    <property type="match status" value="1"/>
</dbReference>
<dbReference type="EMBL" id="PGCI01001058">
    <property type="protein sequence ID" value="PLW08545.1"/>
    <property type="molecule type" value="Genomic_DNA"/>
</dbReference>
<dbReference type="Pfam" id="PF00098">
    <property type="entry name" value="zf-CCHC"/>
    <property type="match status" value="1"/>
</dbReference>
<evidence type="ECO:0000256" key="2">
    <source>
        <dbReference type="PROSITE-ProRule" id="PRU00047"/>
    </source>
</evidence>
<dbReference type="SUPFAM" id="SSF57756">
    <property type="entry name" value="Retrovirus zinc finger-like domains"/>
    <property type="match status" value="1"/>
</dbReference>